<evidence type="ECO:0000313" key="2">
    <source>
        <dbReference type="EMBL" id="KAG6476500.1"/>
    </source>
</evidence>
<organism evidence="2 3">
    <name type="scientific">Zingiber officinale</name>
    <name type="common">Ginger</name>
    <name type="synonym">Amomum zingiber</name>
    <dbReference type="NCBI Taxonomy" id="94328"/>
    <lineage>
        <taxon>Eukaryota</taxon>
        <taxon>Viridiplantae</taxon>
        <taxon>Streptophyta</taxon>
        <taxon>Embryophyta</taxon>
        <taxon>Tracheophyta</taxon>
        <taxon>Spermatophyta</taxon>
        <taxon>Magnoliopsida</taxon>
        <taxon>Liliopsida</taxon>
        <taxon>Zingiberales</taxon>
        <taxon>Zingiberaceae</taxon>
        <taxon>Zingiber</taxon>
    </lineage>
</organism>
<dbReference type="Proteomes" id="UP000734854">
    <property type="component" value="Unassembled WGS sequence"/>
</dbReference>
<sequence length="245" mass="27762">MPFLAEATPAAQKVAERREATRSQRSLHYKFSLPASKEWRSHQGCFSTEVQAEAEGIGAGWRGPEAECGGDETGIAKMREALLVHLRKAVERNQPEVPPPGLPHDREHQKEPDREADLESSMPPPPSPWSLRTRRRSARASSVFARQASTLQPETAGKRPSRLDRRERLKISVALTSEEIDEDIYAVTGYRARRRPRRRPRVVQKQLDVHGYHRSPLKHTESLISVHPFFFLSIPMAIDSSEKVP</sequence>
<comment type="caution">
    <text evidence="2">The sequence shown here is derived from an EMBL/GenBank/DDBJ whole genome shotgun (WGS) entry which is preliminary data.</text>
</comment>
<gene>
    <name evidence="2" type="ORF">ZIOFF_065742</name>
</gene>
<feature type="region of interest" description="Disordered" evidence="1">
    <location>
        <begin position="1"/>
        <end position="25"/>
    </location>
</feature>
<feature type="region of interest" description="Disordered" evidence="1">
    <location>
        <begin position="91"/>
        <end position="163"/>
    </location>
</feature>
<dbReference type="PANTHER" id="PTHR33130:SF86">
    <property type="entry name" value="OS01G0132500 PROTEIN"/>
    <property type="match status" value="1"/>
</dbReference>
<dbReference type="EMBL" id="JACMSC010000018">
    <property type="protein sequence ID" value="KAG6476500.1"/>
    <property type="molecule type" value="Genomic_DNA"/>
</dbReference>
<accession>A0A8J5EXR8</accession>
<protein>
    <submittedName>
        <fullName evidence="2">Uncharacterized protein</fullName>
    </submittedName>
</protein>
<name>A0A8J5EXR8_ZINOF</name>
<dbReference type="InterPro" id="IPR012438">
    <property type="entry name" value="DUF1639"/>
</dbReference>
<keyword evidence="3" id="KW-1185">Reference proteome</keyword>
<dbReference type="Pfam" id="PF07797">
    <property type="entry name" value="DUF1639"/>
    <property type="match status" value="1"/>
</dbReference>
<evidence type="ECO:0000313" key="3">
    <source>
        <dbReference type="Proteomes" id="UP000734854"/>
    </source>
</evidence>
<dbReference type="PANTHER" id="PTHR33130">
    <property type="entry name" value="PUTATIVE (DUF1639)-RELATED"/>
    <property type="match status" value="1"/>
</dbReference>
<evidence type="ECO:0000256" key="1">
    <source>
        <dbReference type="SAM" id="MobiDB-lite"/>
    </source>
</evidence>
<proteinExistence type="predicted"/>
<feature type="compositionally biased region" description="Basic and acidic residues" evidence="1">
    <location>
        <begin position="103"/>
        <end position="117"/>
    </location>
</feature>
<reference evidence="2 3" key="1">
    <citation type="submission" date="2020-08" db="EMBL/GenBank/DDBJ databases">
        <title>Plant Genome Project.</title>
        <authorList>
            <person name="Zhang R.-G."/>
        </authorList>
    </citation>
    <scope>NUCLEOTIDE SEQUENCE [LARGE SCALE GENOMIC DNA]</scope>
    <source>
        <tissue evidence="2">Rhizome</tissue>
    </source>
</reference>
<feature type="compositionally biased region" description="Low complexity" evidence="1">
    <location>
        <begin position="139"/>
        <end position="149"/>
    </location>
</feature>
<dbReference type="AlphaFoldDB" id="A0A8J5EXR8"/>